<name>A4WYD9_CERS5</name>
<reference evidence="1" key="1">
    <citation type="submission" date="2007-04" db="EMBL/GenBank/DDBJ databases">
        <title>Complete sequence of plasmid pRSPA01 of Rhodobacter sphaeroides ATCC 17025.</title>
        <authorList>
            <consortium name="US DOE Joint Genome Institute"/>
            <person name="Copeland A."/>
            <person name="Lucas S."/>
            <person name="Lapidus A."/>
            <person name="Barry K."/>
            <person name="Detter J.C."/>
            <person name="Glavina del Rio T."/>
            <person name="Hammon N."/>
            <person name="Israni S."/>
            <person name="Dalin E."/>
            <person name="Tice H."/>
            <person name="Pitluck S."/>
            <person name="Chertkov O."/>
            <person name="Brettin T."/>
            <person name="Bruce D."/>
            <person name="Han C."/>
            <person name="Schmutz J."/>
            <person name="Larimer F."/>
            <person name="Land M."/>
            <person name="Hauser L."/>
            <person name="Kyrpides N."/>
            <person name="Kim E."/>
            <person name="Richardson P."/>
            <person name="Mackenzie C."/>
            <person name="Choudhary M."/>
            <person name="Donohue T.J."/>
            <person name="Kaplan S."/>
        </authorList>
    </citation>
    <scope>NUCLEOTIDE SEQUENCE [LARGE SCALE GENOMIC DNA]</scope>
    <source>
        <strain evidence="1">ATCC 17025</strain>
        <plasmid evidence="1">pRSPA01</plasmid>
    </source>
</reference>
<evidence type="ECO:0000313" key="1">
    <source>
        <dbReference type="EMBL" id="ABP72403.1"/>
    </source>
</evidence>
<dbReference type="EMBL" id="CP000662">
    <property type="protein sequence ID" value="ABP72403.1"/>
    <property type="molecule type" value="Genomic_DNA"/>
</dbReference>
<sequence>MNTNRLLRLYDRVSEAEDAAARLRRFVLDLAVCGKLVPQDPGDEPASELLKRIEREKARLVKAGEIRKPRELAENGELGSGLVLVS</sequence>
<dbReference type="KEGG" id="rsq:Rsph17025_3533"/>
<geneLocation type="plasmid" evidence="1">
    <name>pRSPA01</name>
</geneLocation>
<organism evidence="1">
    <name type="scientific">Cereibacter sphaeroides (strain ATCC 17025 / ATH 2.4.3)</name>
    <name type="common">Rhodobacter sphaeroides</name>
    <dbReference type="NCBI Taxonomy" id="349102"/>
    <lineage>
        <taxon>Bacteria</taxon>
        <taxon>Pseudomonadati</taxon>
        <taxon>Pseudomonadota</taxon>
        <taxon>Alphaproteobacteria</taxon>
        <taxon>Rhodobacterales</taxon>
        <taxon>Paracoccaceae</taxon>
        <taxon>Cereibacter</taxon>
    </lineage>
</organism>
<proteinExistence type="predicted"/>
<dbReference type="GO" id="GO:0008168">
    <property type="term" value="F:methyltransferase activity"/>
    <property type="evidence" value="ECO:0007669"/>
    <property type="project" value="UniProtKB-KW"/>
</dbReference>
<keyword evidence="1" id="KW-0489">Methyltransferase</keyword>
<dbReference type="GO" id="GO:0032259">
    <property type="term" value="P:methylation"/>
    <property type="evidence" value="ECO:0007669"/>
    <property type="project" value="UniProtKB-KW"/>
</dbReference>
<dbReference type="AlphaFoldDB" id="A4WYD9"/>
<gene>
    <name evidence="1" type="ordered locus">Rsph17025_3533</name>
</gene>
<accession>A4WYD9</accession>
<dbReference type="HOGENOM" id="CLU_2495870_0_0_5"/>
<keyword evidence="1" id="KW-0614">Plasmid</keyword>
<dbReference type="REBASE" id="15960">
    <property type="entry name" value="S.Rsp17025ORF3534P"/>
</dbReference>
<keyword evidence="1" id="KW-0808">Transferase</keyword>
<protein>
    <submittedName>
        <fullName evidence="1">Type I restriction-modification system methyltransferase subunit-like protein</fullName>
    </submittedName>
</protein>